<dbReference type="RefSeq" id="WP_002347720.1">
    <property type="nucleotide sequence ID" value="NZ_AP026602.1"/>
</dbReference>
<dbReference type="EMBL" id="QHGU01000012">
    <property type="protein sequence ID" value="PZM56505.1"/>
    <property type="molecule type" value="Genomic_DNA"/>
</dbReference>
<reference evidence="2" key="3">
    <citation type="journal article" date="2020" name="J. Antimicrob. Chemother.">
        <title>Tandem amplification of the vanM gene cluster drives vancomycin resistance in vancomycin-variable enterococci.</title>
        <authorList>
            <person name="Sun L."/>
            <person name="Chen Y."/>
            <person name="Hua X."/>
            <person name="Chen Y."/>
            <person name="Hong J."/>
            <person name="Wu X."/>
            <person name="Jiang Y."/>
            <person name="van Schaik W."/>
            <person name="Qu T."/>
            <person name="Yu Y."/>
        </authorList>
    </citation>
    <scope>NUCLEOTIDE SEQUENCE [LARGE SCALE GENOMIC DNA]</scope>
    <source>
        <strain evidence="2">ZY2</strain>
        <plasmid evidence="2">pZY2</plasmid>
    </source>
</reference>
<protein>
    <recommendedName>
        <fullName evidence="6">XRE family transcriptional regulator</fullName>
    </recommendedName>
</protein>
<gene>
    <name evidence="1" type="ORF">DKP91_03900</name>
    <name evidence="3" type="ORF">DTPHA_602251</name>
    <name evidence="2" type="ORF">FCF09_14265</name>
</gene>
<sequence>MSQNISAVKQLIEEDLETTVQRLAERIHFANYQTISNWSSRNRNPEEIPMKFFYRIGKEYGVDPIKIFEKTMIYYYHGTPNEVLEHLLEEAKEKSSILELSQNDKVIQVKCVDPTGKIIVGFDIERKSKIDFITQLKKINNLDILTLRPDHEQLFMSFKKQLKEIQKRYNKVFPNA</sequence>
<organism evidence="2">
    <name type="scientific">Enterococcus faecium</name>
    <name type="common">Streptococcus faecium</name>
    <dbReference type="NCBI Taxonomy" id="1352"/>
    <lineage>
        <taxon>Bacteria</taxon>
        <taxon>Bacillati</taxon>
        <taxon>Bacillota</taxon>
        <taxon>Bacilli</taxon>
        <taxon>Lactobacillales</taxon>
        <taxon>Enterococcaceae</taxon>
        <taxon>Enterococcus</taxon>
    </lineage>
</organism>
<reference evidence="3 4" key="1">
    <citation type="submission" date="2016-04" db="EMBL/GenBank/DDBJ databases">
        <authorList>
            <person name="Millard A."/>
        </authorList>
    </citation>
    <scope>NUCLEOTIDE SEQUENCE [LARGE SCALE GENOMIC DNA]</scope>
    <source>
        <strain evidence="3">Isolate 22</strain>
    </source>
</reference>
<evidence type="ECO:0000313" key="2">
    <source>
        <dbReference type="EMBL" id="QHT44843.1"/>
    </source>
</evidence>
<keyword evidence="2" id="KW-0614">Plasmid</keyword>
<dbReference type="AlphaFoldDB" id="A0A132Z5U0"/>
<evidence type="ECO:0000313" key="4">
    <source>
        <dbReference type="Proteomes" id="UP000183509"/>
    </source>
</evidence>
<dbReference type="EMBL" id="FKLM01000048">
    <property type="protein sequence ID" value="SAM50576.1"/>
    <property type="molecule type" value="Genomic_DNA"/>
</dbReference>
<dbReference type="EMBL" id="CP039730">
    <property type="protein sequence ID" value="QHT44843.1"/>
    <property type="molecule type" value="Genomic_DNA"/>
</dbReference>
<proteinExistence type="predicted"/>
<accession>A0A132Z5U0</accession>
<dbReference type="Proteomes" id="UP000183509">
    <property type="component" value="Unassembled WGS sequence"/>
</dbReference>
<evidence type="ECO:0000313" key="5">
    <source>
        <dbReference type="Proteomes" id="UP000249070"/>
    </source>
</evidence>
<evidence type="ECO:0000313" key="3">
    <source>
        <dbReference type="EMBL" id="SAM50576.1"/>
    </source>
</evidence>
<evidence type="ECO:0000313" key="1">
    <source>
        <dbReference type="EMBL" id="PZM56505.1"/>
    </source>
</evidence>
<geneLocation type="plasmid" evidence="2">
    <name>pZY2</name>
</geneLocation>
<dbReference type="Proteomes" id="UP000249070">
    <property type="component" value="Unassembled WGS sequence"/>
</dbReference>
<name>A0A132Z5U0_ENTFC</name>
<evidence type="ECO:0008006" key="6">
    <source>
        <dbReference type="Google" id="ProtNLM"/>
    </source>
</evidence>
<reference evidence="1 5" key="2">
    <citation type="submission" date="2018-05" db="EMBL/GenBank/DDBJ databases">
        <title>Vancomycin-resistant Enterococcus faecium strain from Chelyabinsk, Russia.</title>
        <authorList>
            <person name="Gostev V."/>
            <person name="Goncharov A."/>
            <person name="Kolodzhieva V."/>
            <person name="Suvorov A."/>
            <person name="Sidorenko S."/>
            <person name="Zueva L."/>
        </authorList>
    </citation>
    <scope>NUCLEOTIDE SEQUENCE [LARGE SCALE GENOMIC DNA]</scope>
    <source>
        <strain evidence="1 5">20</strain>
    </source>
</reference>